<evidence type="ECO:0000256" key="3">
    <source>
        <dbReference type="ARBA" id="ARBA00022553"/>
    </source>
</evidence>
<dbReference type="SUPFAM" id="SSF55874">
    <property type="entry name" value="ATPase domain of HSP90 chaperone/DNA topoisomerase II/histidine kinase"/>
    <property type="match status" value="1"/>
</dbReference>
<evidence type="ECO:0000313" key="11">
    <source>
        <dbReference type="EMBL" id="USI71435.1"/>
    </source>
</evidence>
<dbReference type="Pfam" id="PF00512">
    <property type="entry name" value="HisKA"/>
    <property type="match status" value="1"/>
</dbReference>
<dbReference type="SMART" id="SM00448">
    <property type="entry name" value="REC"/>
    <property type="match status" value="1"/>
</dbReference>
<feature type="domain" description="PAS" evidence="9">
    <location>
        <begin position="350"/>
        <end position="408"/>
    </location>
</feature>
<evidence type="ECO:0000256" key="4">
    <source>
        <dbReference type="ARBA" id="ARBA00022679"/>
    </source>
</evidence>
<dbReference type="InterPro" id="IPR029016">
    <property type="entry name" value="GAF-like_dom_sf"/>
</dbReference>
<dbReference type="InterPro" id="IPR000700">
    <property type="entry name" value="PAS-assoc_C"/>
</dbReference>
<dbReference type="Pfam" id="PF00072">
    <property type="entry name" value="Response_reg"/>
    <property type="match status" value="1"/>
</dbReference>
<protein>
    <recommendedName>
        <fullName evidence="2">histidine kinase</fullName>
        <ecNumber evidence="2">2.7.13.3</ecNumber>
    </recommendedName>
</protein>
<dbReference type="EMBL" id="CP084930">
    <property type="protein sequence ID" value="USI71435.1"/>
    <property type="molecule type" value="Genomic_DNA"/>
</dbReference>
<dbReference type="SUPFAM" id="SSF55785">
    <property type="entry name" value="PYP-like sensor domain (PAS domain)"/>
    <property type="match status" value="3"/>
</dbReference>
<dbReference type="Gene3D" id="3.30.450.40">
    <property type="match status" value="1"/>
</dbReference>
<reference evidence="11" key="1">
    <citation type="journal article" date="2022" name="Toxins">
        <title>Genomic Analysis of Sphingopyxis sp. USTB-05 for Biodegrading Cyanobacterial Hepatotoxins.</title>
        <authorList>
            <person name="Liu C."/>
            <person name="Xu Q."/>
            <person name="Zhao Z."/>
            <person name="Zhang H."/>
            <person name="Liu X."/>
            <person name="Yin C."/>
            <person name="Liu Y."/>
            <person name="Yan H."/>
        </authorList>
    </citation>
    <scope>NUCLEOTIDE SEQUENCE</scope>
    <source>
        <strain evidence="11">NBD5</strain>
    </source>
</reference>
<dbReference type="PROSITE" id="PS50112">
    <property type="entry name" value="PAS"/>
    <property type="match status" value="2"/>
</dbReference>
<evidence type="ECO:0000259" key="7">
    <source>
        <dbReference type="PROSITE" id="PS50109"/>
    </source>
</evidence>
<organism evidence="11 12">
    <name type="scientific">Sphingomonas morindae</name>
    <dbReference type="NCBI Taxonomy" id="1541170"/>
    <lineage>
        <taxon>Bacteria</taxon>
        <taxon>Pseudomonadati</taxon>
        <taxon>Pseudomonadota</taxon>
        <taxon>Alphaproteobacteria</taxon>
        <taxon>Sphingomonadales</taxon>
        <taxon>Sphingomonadaceae</taxon>
        <taxon>Sphingomonas</taxon>
    </lineage>
</organism>
<dbReference type="SUPFAM" id="SSF55781">
    <property type="entry name" value="GAF domain-like"/>
    <property type="match status" value="1"/>
</dbReference>
<evidence type="ECO:0000256" key="6">
    <source>
        <dbReference type="PROSITE-ProRule" id="PRU00169"/>
    </source>
</evidence>
<dbReference type="Gene3D" id="1.10.287.130">
    <property type="match status" value="1"/>
</dbReference>
<dbReference type="InterPro" id="IPR003594">
    <property type="entry name" value="HATPase_dom"/>
</dbReference>
<dbReference type="InterPro" id="IPR013655">
    <property type="entry name" value="PAS_fold_3"/>
</dbReference>
<accession>A0ABY4X3H1</accession>
<dbReference type="InterPro" id="IPR011006">
    <property type="entry name" value="CheY-like_superfamily"/>
</dbReference>
<comment type="catalytic activity">
    <reaction evidence="1">
        <text>ATP + protein L-histidine = ADP + protein N-phospho-L-histidine.</text>
        <dbReference type="EC" id="2.7.13.3"/>
    </reaction>
</comment>
<dbReference type="Gene3D" id="3.30.450.20">
    <property type="entry name" value="PAS domain"/>
    <property type="match status" value="3"/>
</dbReference>
<keyword evidence="5" id="KW-0418">Kinase</keyword>
<evidence type="ECO:0000256" key="5">
    <source>
        <dbReference type="ARBA" id="ARBA00022777"/>
    </source>
</evidence>
<dbReference type="CDD" id="cd00130">
    <property type="entry name" value="PAS"/>
    <property type="match status" value="2"/>
</dbReference>
<dbReference type="Pfam" id="PF08447">
    <property type="entry name" value="PAS_3"/>
    <property type="match status" value="1"/>
</dbReference>
<evidence type="ECO:0000256" key="2">
    <source>
        <dbReference type="ARBA" id="ARBA00012438"/>
    </source>
</evidence>
<dbReference type="InterPro" id="IPR004358">
    <property type="entry name" value="Sig_transdc_His_kin-like_C"/>
</dbReference>
<feature type="domain" description="Response regulatory" evidence="8">
    <location>
        <begin position="868"/>
        <end position="978"/>
    </location>
</feature>
<dbReference type="Pfam" id="PF02518">
    <property type="entry name" value="HATPase_c"/>
    <property type="match status" value="1"/>
</dbReference>
<evidence type="ECO:0000259" key="8">
    <source>
        <dbReference type="PROSITE" id="PS50110"/>
    </source>
</evidence>
<dbReference type="InterPro" id="IPR003661">
    <property type="entry name" value="HisK_dim/P_dom"/>
</dbReference>
<dbReference type="InterPro" id="IPR013656">
    <property type="entry name" value="PAS_4"/>
</dbReference>
<dbReference type="InterPro" id="IPR035965">
    <property type="entry name" value="PAS-like_dom_sf"/>
</dbReference>
<dbReference type="SMART" id="SM00387">
    <property type="entry name" value="HATPase_c"/>
    <property type="match status" value="1"/>
</dbReference>
<dbReference type="InterPro" id="IPR001610">
    <property type="entry name" value="PAC"/>
</dbReference>
<dbReference type="PANTHER" id="PTHR43065:SF42">
    <property type="entry name" value="TWO-COMPONENT SENSOR PPRA"/>
    <property type="match status" value="1"/>
</dbReference>
<dbReference type="SUPFAM" id="SSF52172">
    <property type="entry name" value="CheY-like"/>
    <property type="match status" value="1"/>
</dbReference>
<proteinExistence type="predicted"/>
<name>A0ABY4X3H1_9SPHN</name>
<dbReference type="PROSITE" id="PS50109">
    <property type="entry name" value="HIS_KIN"/>
    <property type="match status" value="1"/>
</dbReference>
<dbReference type="InterPro" id="IPR000014">
    <property type="entry name" value="PAS"/>
</dbReference>
<dbReference type="InterPro" id="IPR036097">
    <property type="entry name" value="HisK_dim/P_sf"/>
</dbReference>
<dbReference type="InterPro" id="IPR005467">
    <property type="entry name" value="His_kinase_dom"/>
</dbReference>
<keyword evidence="4" id="KW-0808">Transferase</keyword>
<evidence type="ECO:0000256" key="1">
    <source>
        <dbReference type="ARBA" id="ARBA00000085"/>
    </source>
</evidence>
<dbReference type="CDD" id="cd00082">
    <property type="entry name" value="HisKA"/>
    <property type="match status" value="1"/>
</dbReference>
<dbReference type="InterPro" id="IPR001789">
    <property type="entry name" value="Sig_transdc_resp-reg_receiver"/>
</dbReference>
<dbReference type="RefSeq" id="WP_252165248.1">
    <property type="nucleotide sequence ID" value="NZ_CP084930.1"/>
</dbReference>
<dbReference type="PANTHER" id="PTHR43065">
    <property type="entry name" value="SENSOR HISTIDINE KINASE"/>
    <property type="match status" value="1"/>
</dbReference>
<feature type="domain" description="PAC" evidence="10">
    <location>
        <begin position="114"/>
        <end position="167"/>
    </location>
</feature>
<dbReference type="Gene3D" id="2.10.70.100">
    <property type="match status" value="1"/>
</dbReference>
<gene>
    <name evidence="11" type="ORF">LHA26_08765</name>
</gene>
<dbReference type="NCBIfam" id="TIGR00229">
    <property type="entry name" value="sensory_box"/>
    <property type="match status" value="2"/>
</dbReference>
<sequence>MADEDERGWRPHGGGAMGAVLRAHRWAETPLGPLADWSPLQRAVTQSLLLSPVASVALWGPRGIAVYNQGYADVCGPRHPAALGRSVLESWPEAEPFNRHVLDSVLAGETLSYREQPLILYRHGEAEQVWMDLSYSPLLDESGRAAGVLALVVDSTQRVLTADRIREREQRQAFLLELSDRLRERGLNGREMLATATAAVAQRLDVACVGYAELEPELGQARILHAHVARGPLASLPGDRVALDDLLDPTRRAALDLGRIVRIEDAAADTAAMACRLPLASLGVRALLAAPICRDGRTTAMLFIGHDRPRPWRTADADLALEVADRTWAAYERARAETRQQRSEQALKRREEQLRLAIAAADIGLWDVDRVSDTLFWDARVRAMFGVEPEAPVTLDTFYAGLHPEDREATTLAFAAAFDPARRAVYDVEYRTVDPRDGRIRWVAAKGRGLFDAEGRCVRVLGTTIDITARKATEARLRELNATLERRVAERTAERDRVWRNSRDLLVVIGADGIFRAVNPAWTALLGHAPEEVIGRSFLAFLAEEDAERTIAGLARAVADHDLTAFENRFRHKQGGLRWISWHTSREGDLVYAYGRDITEEKAREAALRDAEEALRQSQKMEAIGQLTGGVAHDFNNLLTPILGSLDMLSRRGLDDARMQRLIDGALQSAERASTLVHRLLAFARRQPLQPQPVDLSALVAGMAELITRTSGPQIRITVDAPAGLPRAHADANQLEMALLNLAVNARDAMPEGGALGIEVRVATDRPAELAPGRYILLALTDTGIGMDAETLARAVEPFFSTKGLGRGTGLGLSMVHGLARQLGGTLRLASTPGVGTRAELWLPVDERAPRLAEPHAGNGAATEQAGLALLVDDEAIVRATTAEMLIDLGYRVVEADSAERALALLDKGLDPDLLVSDHLMPGMSGSELARAARGPRPTLPVLIISGYADLEKLAPDLPHLAKPFRRDELARALLLTLAGTATPPTC</sequence>
<dbReference type="SMART" id="SM00091">
    <property type="entry name" value="PAS"/>
    <property type="match status" value="2"/>
</dbReference>
<dbReference type="SMART" id="SM00065">
    <property type="entry name" value="GAF"/>
    <property type="match status" value="1"/>
</dbReference>
<keyword evidence="12" id="KW-1185">Reference proteome</keyword>
<keyword evidence="3 6" id="KW-0597">Phosphoprotein</keyword>
<dbReference type="SMART" id="SM00086">
    <property type="entry name" value="PAC"/>
    <property type="match status" value="3"/>
</dbReference>
<dbReference type="InterPro" id="IPR003018">
    <property type="entry name" value="GAF"/>
</dbReference>
<feature type="domain" description="PAS" evidence="9">
    <location>
        <begin position="491"/>
        <end position="561"/>
    </location>
</feature>
<feature type="domain" description="PAC" evidence="10">
    <location>
        <begin position="426"/>
        <end position="479"/>
    </location>
</feature>
<dbReference type="InterPro" id="IPR036890">
    <property type="entry name" value="HATPase_C_sf"/>
</dbReference>
<evidence type="ECO:0000259" key="9">
    <source>
        <dbReference type="PROSITE" id="PS50112"/>
    </source>
</evidence>
<dbReference type="EC" id="2.7.13.3" evidence="2"/>
<dbReference type="Pfam" id="PF01590">
    <property type="entry name" value="GAF"/>
    <property type="match status" value="1"/>
</dbReference>
<evidence type="ECO:0000259" key="10">
    <source>
        <dbReference type="PROSITE" id="PS50113"/>
    </source>
</evidence>
<dbReference type="PROSITE" id="PS50110">
    <property type="entry name" value="RESPONSE_REGULATORY"/>
    <property type="match status" value="1"/>
</dbReference>
<feature type="domain" description="Histidine kinase" evidence="7">
    <location>
        <begin position="630"/>
        <end position="847"/>
    </location>
</feature>
<dbReference type="Proteomes" id="UP001056937">
    <property type="component" value="Chromosome 1"/>
</dbReference>
<dbReference type="PRINTS" id="PR00344">
    <property type="entry name" value="BCTRLSENSOR"/>
</dbReference>
<dbReference type="PROSITE" id="PS50113">
    <property type="entry name" value="PAC"/>
    <property type="match status" value="2"/>
</dbReference>
<dbReference type="Gene3D" id="3.30.565.10">
    <property type="entry name" value="Histidine kinase-like ATPase, C-terminal domain"/>
    <property type="match status" value="1"/>
</dbReference>
<dbReference type="SMART" id="SM00388">
    <property type="entry name" value="HisKA"/>
    <property type="match status" value="1"/>
</dbReference>
<dbReference type="Pfam" id="PF08448">
    <property type="entry name" value="PAS_4"/>
    <property type="match status" value="2"/>
</dbReference>
<dbReference type="Gene3D" id="3.40.50.2300">
    <property type="match status" value="1"/>
</dbReference>
<evidence type="ECO:0000313" key="12">
    <source>
        <dbReference type="Proteomes" id="UP001056937"/>
    </source>
</evidence>
<feature type="modified residue" description="4-aspartylphosphate" evidence="6">
    <location>
        <position position="918"/>
    </location>
</feature>
<dbReference type="SUPFAM" id="SSF47384">
    <property type="entry name" value="Homodimeric domain of signal transducing histidine kinase"/>
    <property type="match status" value="1"/>
</dbReference>